<protein>
    <submittedName>
        <fullName evidence="1">Uncharacterized protein</fullName>
    </submittedName>
</protein>
<evidence type="ECO:0000313" key="2">
    <source>
        <dbReference type="Proteomes" id="UP000644756"/>
    </source>
</evidence>
<reference evidence="1" key="2">
    <citation type="submission" date="2020-09" db="EMBL/GenBank/DDBJ databases">
        <authorList>
            <person name="Sun Q."/>
            <person name="Zhou Y."/>
        </authorList>
    </citation>
    <scope>NUCLEOTIDE SEQUENCE</scope>
    <source>
        <strain evidence="1">CGMCC 1.12987</strain>
    </source>
</reference>
<comment type="caution">
    <text evidence="1">The sequence shown here is derived from an EMBL/GenBank/DDBJ whole genome shotgun (WGS) entry which is preliminary data.</text>
</comment>
<reference evidence="1" key="1">
    <citation type="journal article" date="2014" name="Int. J. Syst. Evol. Microbiol.">
        <title>Complete genome sequence of Corynebacterium casei LMG S-19264T (=DSM 44701T), isolated from a smear-ripened cheese.</title>
        <authorList>
            <consortium name="US DOE Joint Genome Institute (JGI-PGF)"/>
            <person name="Walter F."/>
            <person name="Albersmeier A."/>
            <person name="Kalinowski J."/>
            <person name="Ruckert C."/>
        </authorList>
    </citation>
    <scope>NUCLEOTIDE SEQUENCE</scope>
    <source>
        <strain evidence="1">CGMCC 1.12987</strain>
    </source>
</reference>
<evidence type="ECO:0000313" key="1">
    <source>
        <dbReference type="EMBL" id="GGG07834.1"/>
    </source>
</evidence>
<sequence>MVKYPVRITDRDELHSNRAIRHVENELMVKRNRVYRIHTAWELEQGTIMVHEYVSCNQPSSSICFFDTLDEYMEACQDISWIQTAPIEVTM</sequence>
<dbReference type="RefSeq" id="WP_188531486.1">
    <property type="nucleotide sequence ID" value="NZ_BMGR01000008.1"/>
</dbReference>
<dbReference type="Proteomes" id="UP000644756">
    <property type="component" value="Unassembled WGS sequence"/>
</dbReference>
<gene>
    <name evidence="1" type="ORF">GCM10010916_25900</name>
</gene>
<dbReference type="AlphaFoldDB" id="A0A917D2I4"/>
<organism evidence="1 2">
    <name type="scientific">Paenibacillus abyssi</name>
    <dbReference type="NCBI Taxonomy" id="1340531"/>
    <lineage>
        <taxon>Bacteria</taxon>
        <taxon>Bacillati</taxon>
        <taxon>Bacillota</taxon>
        <taxon>Bacilli</taxon>
        <taxon>Bacillales</taxon>
        <taxon>Paenibacillaceae</taxon>
        <taxon>Paenibacillus</taxon>
    </lineage>
</organism>
<proteinExistence type="predicted"/>
<keyword evidence="2" id="KW-1185">Reference proteome</keyword>
<name>A0A917D2I4_9BACL</name>
<accession>A0A917D2I4</accession>
<dbReference type="EMBL" id="BMGR01000008">
    <property type="protein sequence ID" value="GGG07834.1"/>
    <property type="molecule type" value="Genomic_DNA"/>
</dbReference>